<evidence type="ECO:0000256" key="4">
    <source>
        <dbReference type="ARBA" id="ARBA00022840"/>
    </source>
</evidence>
<dbReference type="CDD" id="cd05401">
    <property type="entry name" value="NT_GlnE_GlnD_like"/>
    <property type="match status" value="2"/>
</dbReference>
<proteinExistence type="predicted"/>
<feature type="domain" description="Glutamate-ammonia ligase adenylyltransferase repeated" evidence="7">
    <location>
        <begin position="11"/>
        <end position="234"/>
    </location>
</feature>
<dbReference type="Pfam" id="PF08335">
    <property type="entry name" value="GlnD_UR_UTase"/>
    <property type="match status" value="1"/>
</dbReference>
<keyword evidence="6" id="KW-0511">Multifunctional enzyme</keyword>
<keyword evidence="10" id="KW-1185">Reference proteome</keyword>
<evidence type="ECO:0000256" key="1">
    <source>
        <dbReference type="ARBA" id="ARBA00022679"/>
    </source>
</evidence>
<comment type="caution">
    <text evidence="9">The sequence shown here is derived from an EMBL/GenBank/DDBJ whole genome shotgun (WGS) entry which is preliminary data.</text>
</comment>
<dbReference type="GO" id="GO:0008882">
    <property type="term" value="F:[glutamate-ammonia-ligase] adenylyltransferase activity"/>
    <property type="evidence" value="ECO:0007669"/>
    <property type="project" value="UniProtKB-EC"/>
</dbReference>
<dbReference type="InterPro" id="IPR013546">
    <property type="entry name" value="PII_UdlTrfase/GS_AdlTrfase"/>
</dbReference>
<dbReference type="SUPFAM" id="SSF81301">
    <property type="entry name" value="Nucleotidyltransferase"/>
    <property type="match status" value="2"/>
</dbReference>
<dbReference type="GO" id="GO:0047388">
    <property type="term" value="F:[glutamine synthetase]-adenylyl-L-tyrosine phosphorylase activity"/>
    <property type="evidence" value="ECO:0007669"/>
    <property type="project" value="UniProtKB-EC"/>
</dbReference>
<dbReference type="GO" id="GO:0005829">
    <property type="term" value="C:cytosol"/>
    <property type="evidence" value="ECO:0007669"/>
    <property type="project" value="TreeGrafter"/>
</dbReference>
<evidence type="ECO:0000256" key="3">
    <source>
        <dbReference type="ARBA" id="ARBA00022741"/>
    </source>
</evidence>
<evidence type="ECO:0000313" key="9">
    <source>
        <dbReference type="EMBL" id="RIV75868.1"/>
    </source>
</evidence>
<sequence>MTGEWQDAIARARANAPFLARALDRQPELEALLRDGDDEAALAWAREAGAGATTCEIALRRERLGLAAALAVGDLAGAFPLERVMAELSDFADRALDRAIAAAIARRVEGAAPAGFIALALGKHGAGELNYSSDIDPILLYDPETLPRRARDEPGEAAQRYAREIVQMLSANSAEGYVFRVDLRLRPASEVSPLAISCDAALSHYESSALAWERAAYIRARAAAGDVGQGEDFLAAIRPFVWRRSLDFGAIEEIGRLTSRIRDRYSGPTEPAPGFNLKQGRGGIREIEFFAQTHQLIHGGRDRSLRVRETRAALDALAAAGLVAPEDAELLGHSYDRLRVVEHRLQMLEDHQTHTLPDGEALDRVARLDGLADGAALLAELTPLCAEVAARFDRLLDRPGGSGGPPAESESLPARLKRLGFEEPEALAERIANWSDGHIRALRSEAARASLDALLPRLLDALAEAPDPRRALLLWEELITKASSAINLFRLLDARPALLDQLVGVLTLAPPLAEQLARRPELLDALIDKSALDLPGDVPALAERMARGEAGDDYERALDRIRVVTGETRFALGVQLIQGEHDPLDIAAALSRAAEAALAIAARTTQDDFAVKHGLVLGGELLVLGLGRFGGGALTHASDLDIIYLFTGDHGAESDGSRPLGATLYFNRLAQRVSGALSVPTAQGALYEVDTRLRPQGAQGPLAVSLDSFARYQREDAWTWEHMALTRARPLFGSPEARAALESAIAGVLLRPRDPEKLRADVLRMRSEMAANKPPRGPLDAKLLRGGLVDLEFLVHYLQLRDQACIVPDLGQAIACLAERGSLPGEMAEAERMMTRLLVAGRLLAPDLDQPTPAAGRALARACRCESIDEVLHRLGEARQCVAATWHEVFDEKLETEQ</sequence>
<evidence type="ECO:0000259" key="8">
    <source>
        <dbReference type="Pfam" id="PF08335"/>
    </source>
</evidence>
<name>A0A418NDP3_9SPHN</name>
<dbReference type="Proteomes" id="UP000285092">
    <property type="component" value="Unassembled WGS sequence"/>
</dbReference>
<dbReference type="EC" id="2.7.7.89" evidence="9"/>
<dbReference type="GO" id="GO:0016874">
    <property type="term" value="F:ligase activity"/>
    <property type="evidence" value="ECO:0007669"/>
    <property type="project" value="UniProtKB-KW"/>
</dbReference>
<protein>
    <submittedName>
        <fullName evidence="9">Bifunctional [glutamate--ammonia ligase]-adenylyl-L-tyrosine phosphorylase/[glutamate--ammonia-ligase] adenylyltransferase</fullName>
        <ecNumber evidence="9">2.7.7.42</ecNumber>
        <ecNumber evidence="9">2.7.7.89</ecNumber>
    </submittedName>
</protein>
<dbReference type="Gene3D" id="3.30.460.10">
    <property type="entry name" value="Beta Polymerase, domain 2"/>
    <property type="match status" value="2"/>
</dbReference>
<dbReference type="SUPFAM" id="SSF81593">
    <property type="entry name" value="Nucleotidyltransferase substrate binding subunit/domain"/>
    <property type="match status" value="2"/>
</dbReference>
<gene>
    <name evidence="9" type="ORF">D2V04_16535</name>
</gene>
<keyword evidence="9" id="KW-0436">Ligase</keyword>
<dbReference type="InterPro" id="IPR043519">
    <property type="entry name" value="NT_sf"/>
</dbReference>
<keyword evidence="3" id="KW-0547">Nucleotide-binding</keyword>
<dbReference type="InterPro" id="IPR005190">
    <property type="entry name" value="GlnE_rpt_dom"/>
</dbReference>
<dbReference type="Gene3D" id="1.20.120.1510">
    <property type="match status" value="1"/>
</dbReference>
<keyword evidence="4" id="KW-0067">ATP-binding</keyword>
<dbReference type="RefSeq" id="WP_119514790.1">
    <property type="nucleotide sequence ID" value="NZ_QXFK01000019.1"/>
</dbReference>
<evidence type="ECO:0000256" key="6">
    <source>
        <dbReference type="ARBA" id="ARBA00023268"/>
    </source>
</evidence>
<evidence type="ECO:0000256" key="2">
    <source>
        <dbReference type="ARBA" id="ARBA00022695"/>
    </source>
</evidence>
<evidence type="ECO:0000256" key="5">
    <source>
        <dbReference type="ARBA" id="ARBA00022842"/>
    </source>
</evidence>
<dbReference type="Gene3D" id="1.20.120.330">
    <property type="entry name" value="Nucleotidyltransferases domain 2"/>
    <property type="match status" value="2"/>
</dbReference>
<dbReference type="Pfam" id="PF03710">
    <property type="entry name" value="GlnE"/>
    <property type="match status" value="2"/>
</dbReference>
<dbReference type="InterPro" id="IPR023057">
    <property type="entry name" value="GlnE"/>
</dbReference>
<dbReference type="PANTHER" id="PTHR30621:SF0">
    <property type="entry name" value="BIFUNCTIONAL GLUTAMINE SYNTHETASE ADENYLYLTRANSFERASE_ADENYLYL-REMOVING ENZYME"/>
    <property type="match status" value="1"/>
</dbReference>
<reference evidence="9 10" key="1">
    <citation type="submission" date="2018-08" db="EMBL/GenBank/DDBJ databases">
        <title>Altererythrobacter sp.Ery1 and Ery12, the genome sequencing of novel strains in genus Alterythrobacter.</title>
        <authorList>
            <person name="Cheng H."/>
            <person name="Wu Y.-H."/>
            <person name="Fang C."/>
            <person name="Xu X.-W."/>
        </authorList>
    </citation>
    <scope>NUCLEOTIDE SEQUENCE [LARGE SCALE GENOMIC DNA]</scope>
    <source>
        <strain evidence="9 10">Ery1</strain>
    </source>
</reference>
<organism evidence="9 10">
    <name type="scientific">Pelagerythrobacter aerophilus</name>
    <dbReference type="NCBI Taxonomy" id="2306995"/>
    <lineage>
        <taxon>Bacteria</taxon>
        <taxon>Pseudomonadati</taxon>
        <taxon>Pseudomonadota</taxon>
        <taxon>Alphaproteobacteria</taxon>
        <taxon>Sphingomonadales</taxon>
        <taxon>Erythrobacteraceae</taxon>
        <taxon>Pelagerythrobacter</taxon>
    </lineage>
</organism>
<keyword evidence="2 9" id="KW-0548">Nucleotidyltransferase</keyword>
<keyword evidence="5" id="KW-0460">Magnesium</keyword>
<feature type="domain" description="PII-uridylyltransferase/Glutamine-synthetase adenylyltransferase" evidence="8">
    <location>
        <begin position="266"/>
        <end position="388"/>
    </location>
</feature>
<dbReference type="OrthoDB" id="9759366at2"/>
<dbReference type="AlphaFoldDB" id="A0A418NDP3"/>
<feature type="domain" description="Glutamate-ammonia ligase adenylyltransferase repeated" evidence="7">
    <location>
        <begin position="500"/>
        <end position="742"/>
    </location>
</feature>
<dbReference type="GO" id="GO:0005524">
    <property type="term" value="F:ATP binding"/>
    <property type="evidence" value="ECO:0007669"/>
    <property type="project" value="UniProtKB-KW"/>
</dbReference>
<accession>A0A418NDP3</accession>
<keyword evidence="1 9" id="KW-0808">Transferase</keyword>
<dbReference type="PANTHER" id="PTHR30621">
    <property type="entry name" value="GLUTAMINE SYNTHETASE ADENYLYLTRANSFERASE"/>
    <property type="match status" value="1"/>
</dbReference>
<dbReference type="NCBIfam" id="NF008292">
    <property type="entry name" value="PRK11072.1"/>
    <property type="match status" value="1"/>
</dbReference>
<dbReference type="EC" id="2.7.7.42" evidence="9"/>
<dbReference type="GO" id="GO:0000820">
    <property type="term" value="P:regulation of glutamine family amino acid metabolic process"/>
    <property type="evidence" value="ECO:0007669"/>
    <property type="project" value="TreeGrafter"/>
</dbReference>
<evidence type="ECO:0000313" key="10">
    <source>
        <dbReference type="Proteomes" id="UP000285092"/>
    </source>
</evidence>
<evidence type="ECO:0000259" key="7">
    <source>
        <dbReference type="Pfam" id="PF03710"/>
    </source>
</evidence>
<dbReference type="EMBL" id="QXFK01000019">
    <property type="protein sequence ID" value="RIV75868.1"/>
    <property type="molecule type" value="Genomic_DNA"/>
</dbReference>